<dbReference type="InterPro" id="IPR013249">
    <property type="entry name" value="RNA_pol_sigma70_r4_t2"/>
</dbReference>
<evidence type="ECO:0000259" key="5">
    <source>
        <dbReference type="Pfam" id="PF04542"/>
    </source>
</evidence>
<comment type="caution">
    <text evidence="7">The sequence shown here is derived from an EMBL/GenBank/DDBJ whole genome shotgun (WGS) entry which is preliminary data.</text>
</comment>
<evidence type="ECO:0000256" key="1">
    <source>
        <dbReference type="ARBA" id="ARBA00010641"/>
    </source>
</evidence>
<sequence length="182" mass="21380">MAAYGKYTDTELFLLVKEGNEPAFAEIYRRYWPTLLRHAQRMLNDEEECRDVLQDVFVKLLNQAPDLELKVSLSAYLHTLVRHRVLDVLDRNKVRLKYLNQLDNEEDNATAMTDDGLLEREVLRLVGEELDDMPVRMREVFELSRTEQLSHREISEKLDISTSTVKFHINHALTRLRARLGL</sequence>
<evidence type="ECO:0000256" key="2">
    <source>
        <dbReference type="ARBA" id="ARBA00023015"/>
    </source>
</evidence>
<dbReference type="InterPro" id="IPR014327">
    <property type="entry name" value="RNA_pol_sigma70_bacteroid"/>
</dbReference>
<dbReference type="Gene3D" id="1.10.1740.10">
    <property type="match status" value="1"/>
</dbReference>
<dbReference type="InterPro" id="IPR036388">
    <property type="entry name" value="WH-like_DNA-bd_sf"/>
</dbReference>
<name>A0ABQ1M1R7_9SPHI</name>
<evidence type="ECO:0000313" key="7">
    <source>
        <dbReference type="EMBL" id="GGC33307.1"/>
    </source>
</evidence>
<dbReference type="GO" id="GO:0000428">
    <property type="term" value="C:DNA-directed RNA polymerase complex"/>
    <property type="evidence" value="ECO:0007669"/>
    <property type="project" value="UniProtKB-KW"/>
</dbReference>
<evidence type="ECO:0000259" key="6">
    <source>
        <dbReference type="Pfam" id="PF08281"/>
    </source>
</evidence>
<dbReference type="InterPro" id="IPR039425">
    <property type="entry name" value="RNA_pol_sigma-70-like"/>
</dbReference>
<dbReference type="Proteomes" id="UP000597338">
    <property type="component" value="Unassembled WGS sequence"/>
</dbReference>
<evidence type="ECO:0000256" key="4">
    <source>
        <dbReference type="ARBA" id="ARBA00023163"/>
    </source>
</evidence>
<dbReference type="NCBIfam" id="TIGR02937">
    <property type="entry name" value="sigma70-ECF"/>
    <property type="match status" value="1"/>
</dbReference>
<protein>
    <submittedName>
        <fullName evidence="7">DNA-directed RNA polymerase sigma-70 factor</fullName>
    </submittedName>
</protein>
<dbReference type="SUPFAM" id="SSF88659">
    <property type="entry name" value="Sigma3 and sigma4 domains of RNA polymerase sigma factors"/>
    <property type="match status" value="1"/>
</dbReference>
<dbReference type="InterPro" id="IPR007627">
    <property type="entry name" value="RNA_pol_sigma70_r2"/>
</dbReference>
<dbReference type="InterPro" id="IPR013324">
    <property type="entry name" value="RNA_pol_sigma_r3/r4-like"/>
</dbReference>
<dbReference type="PANTHER" id="PTHR43133">
    <property type="entry name" value="RNA POLYMERASE ECF-TYPE SIGMA FACTO"/>
    <property type="match status" value="1"/>
</dbReference>
<dbReference type="PANTHER" id="PTHR43133:SF46">
    <property type="entry name" value="RNA POLYMERASE SIGMA-70 FACTOR ECF SUBFAMILY"/>
    <property type="match status" value="1"/>
</dbReference>
<proteinExistence type="inferred from homology"/>
<accession>A0ABQ1M1R7</accession>
<dbReference type="Gene3D" id="1.10.10.10">
    <property type="entry name" value="Winged helix-like DNA-binding domain superfamily/Winged helix DNA-binding domain"/>
    <property type="match status" value="1"/>
</dbReference>
<gene>
    <name evidence="7" type="ORF">GCM10011386_26750</name>
</gene>
<keyword evidence="7" id="KW-0240">DNA-directed RNA polymerase</keyword>
<organism evidence="7 8">
    <name type="scientific">Parapedobacter defluvii</name>
    <dbReference type="NCBI Taxonomy" id="2045106"/>
    <lineage>
        <taxon>Bacteria</taxon>
        <taxon>Pseudomonadati</taxon>
        <taxon>Bacteroidota</taxon>
        <taxon>Sphingobacteriia</taxon>
        <taxon>Sphingobacteriales</taxon>
        <taxon>Sphingobacteriaceae</taxon>
        <taxon>Parapedobacter</taxon>
    </lineage>
</organism>
<comment type="similarity">
    <text evidence="1">Belongs to the sigma-70 factor family. ECF subfamily.</text>
</comment>
<dbReference type="RefSeq" id="WP_188751518.1">
    <property type="nucleotide sequence ID" value="NZ_BMIK01000009.1"/>
</dbReference>
<dbReference type="SUPFAM" id="SSF88946">
    <property type="entry name" value="Sigma2 domain of RNA polymerase sigma factors"/>
    <property type="match status" value="1"/>
</dbReference>
<dbReference type="Pfam" id="PF08281">
    <property type="entry name" value="Sigma70_r4_2"/>
    <property type="match status" value="1"/>
</dbReference>
<keyword evidence="3" id="KW-0731">Sigma factor</keyword>
<reference evidence="8" key="1">
    <citation type="journal article" date="2019" name="Int. J. Syst. Evol. Microbiol.">
        <title>The Global Catalogue of Microorganisms (GCM) 10K type strain sequencing project: providing services to taxonomists for standard genome sequencing and annotation.</title>
        <authorList>
            <consortium name="The Broad Institute Genomics Platform"/>
            <consortium name="The Broad Institute Genome Sequencing Center for Infectious Disease"/>
            <person name="Wu L."/>
            <person name="Ma J."/>
        </authorList>
    </citation>
    <scope>NUCLEOTIDE SEQUENCE [LARGE SCALE GENOMIC DNA]</scope>
    <source>
        <strain evidence="8">CGMCC 1.15342</strain>
    </source>
</reference>
<keyword evidence="8" id="KW-1185">Reference proteome</keyword>
<evidence type="ECO:0000313" key="8">
    <source>
        <dbReference type="Proteomes" id="UP000597338"/>
    </source>
</evidence>
<dbReference type="Pfam" id="PF04542">
    <property type="entry name" value="Sigma70_r2"/>
    <property type="match status" value="1"/>
</dbReference>
<dbReference type="InterPro" id="IPR014284">
    <property type="entry name" value="RNA_pol_sigma-70_dom"/>
</dbReference>
<dbReference type="NCBIfam" id="TIGR02985">
    <property type="entry name" value="Sig70_bacteroi1"/>
    <property type="match status" value="1"/>
</dbReference>
<feature type="domain" description="RNA polymerase sigma factor 70 region 4 type 2" evidence="6">
    <location>
        <begin position="125"/>
        <end position="176"/>
    </location>
</feature>
<evidence type="ECO:0000256" key="3">
    <source>
        <dbReference type="ARBA" id="ARBA00023082"/>
    </source>
</evidence>
<keyword evidence="4" id="KW-0804">Transcription</keyword>
<dbReference type="EMBL" id="BMIK01000009">
    <property type="protein sequence ID" value="GGC33307.1"/>
    <property type="molecule type" value="Genomic_DNA"/>
</dbReference>
<feature type="domain" description="RNA polymerase sigma-70 region 2" evidence="5">
    <location>
        <begin position="27"/>
        <end position="93"/>
    </location>
</feature>
<keyword evidence="2" id="KW-0805">Transcription regulation</keyword>
<dbReference type="InterPro" id="IPR013325">
    <property type="entry name" value="RNA_pol_sigma_r2"/>
</dbReference>